<dbReference type="PROSITE" id="PS51257">
    <property type="entry name" value="PROKAR_LIPOPROTEIN"/>
    <property type="match status" value="1"/>
</dbReference>
<dbReference type="EMBL" id="FQWA01000010">
    <property type="protein sequence ID" value="SHF79162.1"/>
    <property type="molecule type" value="Genomic_DNA"/>
</dbReference>
<keyword evidence="1" id="KW-0732">Signal</keyword>
<evidence type="ECO:0008006" key="4">
    <source>
        <dbReference type="Google" id="ProtNLM"/>
    </source>
</evidence>
<evidence type="ECO:0000313" key="2">
    <source>
        <dbReference type="EMBL" id="SHF79162.1"/>
    </source>
</evidence>
<evidence type="ECO:0000313" key="3">
    <source>
        <dbReference type="Proteomes" id="UP000184105"/>
    </source>
</evidence>
<sequence length="162" mass="17873">MRKSIQKWTYALVASVFALVMCFSLSACGSDDDNDVNNGISPVLYSDFGGEIGVNYPLGISGKFVGFSIPKSQAGKIVDLTKGGDWVAGGSVVGGLYRYDDHFFQKGSYVYLLKTGANEIELRYKYIWKEGTATRTIEGNYKNVKMTTHQGAIDWAHRQGLY</sequence>
<comment type="caution">
    <text evidence="2">The sequence shown here is derived from an EMBL/GenBank/DDBJ whole genome shotgun (WGS) entry which is preliminary data.</text>
</comment>
<feature type="chain" id="PRO_5043421377" description="Lipoprotein" evidence="1">
    <location>
        <begin position="30"/>
        <end position="162"/>
    </location>
</feature>
<dbReference type="RefSeq" id="WP_025837749.1">
    <property type="nucleotide sequence ID" value="NZ_BAKP01000011.1"/>
</dbReference>
<dbReference type="Proteomes" id="UP000184105">
    <property type="component" value="Unassembled WGS sequence"/>
</dbReference>
<feature type="signal peptide" evidence="1">
    <location>
        <begin position="1"/>
        <end position="29"/>
    </location>
</feature>
<accession>A0AAX2F3A5</accession>
<proteinExistence type="predicted"/>
<name>A0AAX2F3A5_9BACT</name>
<dbReference type="AlphaFoldDB" id="A0AAX2F3A5"/>
<keyword evidence="3" id="KW-1185">Reference proteome</keyword>
<protein>
    <recommendedName>
        <fullName evidence="4">Lipoprotein</fullName>
    </recommendedName>
</protein>
<evidence type="ECO:0000256" key="1">
    <source>
        <dbReference type="SAM" id="SignalP"/>
    </source>
</evidence>
<organism evidence="2 3">
    <name type="scientific">Prevotella scopos JCM 17725</name>
    <dbReference type="NCBI Taxonomy" id="1236518"/>
    <lineage>
        <taxon>Bacteria</taxon>
        <taxon>Pseudomonadati</taxon>
        <taxon>Bacteroidota</taxon>
        <taxon>Bacteroidia</taxon>
        <taxon>Bacteroidales</taxon>
        <taxon>Prevotellaceae</taxon>
        <taxon>Prevotella</taxon>
    </lineage>
</organism>
<reference evidence="2 3" key="1">
    <citation type="submission" date="2016-11" db="EMBL/GenBank/DDBJ databases">
        <authorList>
            <person name="Varghese N."/>
            <person name="Submissions S."/>
        </authorList>
    </citation>
    <scope>NUCLEOTIDE SEQUENCE [LARGE SCALE GENOMIC DNA]</scope>
    <source>
        <strain evidence="2 3">DSM 22613</strain>
    </source>
</reference>
<gene>
    <name evidence="2" type="ORF">SAMN05444364_11017</name>
</gene>